<name>A0A4R6TXV3_9BACI</name>
<dbReference type="GO" id="GO:0005840">
    <property type="term" value="C:ribosome"/>
    <property type="evidence" value="ECO:0007669"/>
    <property type="project" value="UniProtKB-KW"/>
</dbReference>
<dbReference type="SUPFAM" id="SSF55729">
    <property type="entry name" value="Acyl-CoA N-acyltransferases (Nat)"/>
    <property type="match status" value="1"/>
</dbReference>
<dbReference type="InterPro" id="IPR000182">
    <property type="entry name" value="GNAT_dom"/>
</dbReference>
<feature type="domain" description="N-acetyltransferase" evidence="3">
    <location>
        <begin position="1"/>
        <end position="148"/>
    </location>
</feature>
<dbReference type="CDD" id="cd04301">
    <property type="entry name" value="NAT_SF"/>
    <property type="match status" value="1"/>
</dbReference>
<dbReference type="Proteomes" id="UP000295632">
    <property type="component" value="Unassembled WGS sequence"/>
</dbReference>
<evidence type="ECO:0000256" key="1">
    <source>
        <dbReference type="ARBA" id="ARBA00022679"/>
    </source>
</evidence>
<dbReference type="PANTHER" id="PTHR43877">
    <property type="entry name" value="AMINOALKYLPHOSPHONATE N-ACETYLTRANSFERASE-RELATED-RELATED"/>
    <property type="match status" value="1"/>
</dbReference>
<dbReference type="Gene3D" id="3.40.630.30">
    <property type="match status" value="1"/>
</dbReference>
<dbReference type="GO" id="GO:0016747">
    <property type="term" value="F:acyltransferase activity, transferring groups other than amino-acyl groups"/>
    <property type="evidence" value="ECO:0007669"/>
    <property type="project" value="InterPro"/>
</dbReference>
<keyword evidence="2" id="KW-0012">Acyltransferase</keyword>
<keyword evidence="1" id="KW-0808">Transferase</keyword>
<sequence length="148" mass="17223">MYRKASIDDIPAIVQLKYKMLEETGMAQRLLPDFQQLVEEDYKAFYLANTAQHFIAEKDNQPIACAGAFIKDDAPYRYLKLRSYGFIADVYVDPQFRRQGIARTLTNATLDWFLEKNIRLFRLVASDEARPLYESIGFTATKEMGMFR</sequence>
<dbReference type="Pfam" id="PF00583">
    <property type="entry name" value="Acetyltransf_1"/>
    <property type="match status" value="1"/>
</dbReference>
<dbReference type="RefSeq" id="WP_133581398.1">
    <property type="nucleotide sequence ID" value="NZ_SNYJ01000014.1"/>
</dbReference>
<organism evidence="4 5">
    <name type="scientific">Aureibacillus halotolerans</name>
    <dbReference type="NCBI Taxonomy" id="1508390"/>
    <lineage>
        <taxon>Bacteria</taxon>
        <taxon>Bacillati</taxon>
        <taxon>Bacillota</taxon>
        <taxon>Bacilli</taxon>
        <taxon>Bacillales</taxon>
        <taxon>Bacillaceae</taxon>
        <taxon>Aureibacillus</taxon>
    </lineage>
</organism>
<dbReference type="PROSITE" id="PS51186">
    <property type="entry name" value="GNAT"/>
    <property type="match status" value="1"/>
</dbReference>
<evidence type="ECO:0000313" key="5">
    <source>
        <dbReference type="Proteomes" id="UP000295632"/>
    </source>
</evidence>
<keyword evidence="4" id="KW-0689">Ribosomal protein</keyword>
<gene>
    <name evidence="4" type="ORF">EV213_11482</name>
</gene>
<protein>
    <submittedName>
        <fullName evidence="4">Ribosomal protein S18 acetylase RimI-like enzyme</fullName>
    </submittedName>
</protein>
<dbReference type="EMBL" id="SNYJ01000014">
    <property type="protein sequence ID" value="TDQ37203.1"/>
    <property type="molecule type" value="Genomic_DNA"/>
</dbReference>
<accession>A0A4R6TXV3</accession>
<evidence type="ECO:0000313" key="4">
    <source>
        <dbReference type="EMBL" id="TDQ37203.1"/>
    </source>
</evidence>
<keyword evidence="5" id="KW-1185">Reference proteome</keyword>
<dbReference type="InterPro" id="IPR016181">
    <property type="entry name" value="Acyl_CoA_acyltransferase"/>
</dbReference>
<dbReference type="OrthoDB" id="794462at2"/>
<comment type="caution">
    <text evidence="4">The sequence shown here is derived from an EMBL/GenBank/DDBJ whole genome shotgun (WGS) entry which is preliminary data.</text>
</comment>
<reference evidence="4 5" key="1">
    <citation type="submission" date="2019-03" db="EMBL/GenBank/DDBJ databases">
        <title>Genomic Encyclopedia of Type Strains, Phase IV (KMG-IV): sequencing the most valuable type-strain genomes for metagenomic binning, comparative biology and taxonomic classification.</title>
        <authorList>
            <person name="Goeker M."/>
        </authorList>
    </citation>
    <scope>NUCLEOTIDE SEQUENCE [LARGE SCALE GENOMIC DNA]</scope>
    <source>
        <strain evidence="4 5">DSM 28697</strain>
    </source>
</reference>
<keyword evidence="4" id="KW-0687">Ribonucleoprotein</keyword>
<evidence type="ECO:0000256" key="2">
    <source>
        <dbReference type="ARBA" id="ARBA00023315"/>
    </source>
</evidence>
<dbReference type="AlphaFoldDB" id="A0A4R6TXV3"/>
<proteinExistence type="predicted"/>
<evidence type="ECO:0000259" key="3">
    <source>
        <dbReference type="PROSITE" id="PS51186"/>
    </source>
</evidence>
<dbReference type="InterPro" id="IPR050832">
    <property type="entry name" value="Bact_Acetyltransf"/>
</dbReference>